<keyword evidence="4" id="KW-0804">Transcription</keyword>
<dbReference type="GO" id="GO:0003677">
    <property type="term" value="F:DNA binding"/>
    <property type="evidence" value="ECO:0007669"/>
    <property type="project" value="InterPro"/>
</dbReference>
<feature type="region of interest" description="Disordered" evidence="5">
    <location>
        <begin position="419"/>
        <end position="445"/>
    </location>
</feature>
<dbReference type="GO" id="GO:0016987">
    <property type="term" value="F:sigma factor activity"/>
    <property type="evidence" value="ECO:0007669"/>
    <property type="project" value="UniProtKB-KW"/>
</dbReference>
<dbReference type="InterPro" id="IPR036388">
    <property type="entry name" value="WH-like_DNA-bd_sf"/>
</dbReference>
<evidence type="ECO:0000256" key="1">
    <source>
        <dbReference type="ARBA" id="ARBA00010641"/>
    </source>
</evidence>
<accession>A0A4Y3KML3</accession>
<dbReference type="SUPFAM" id="SSF48452">
    <property type="entry name" value="TPR-like"/>
    <property type="match status" value="1"/>
</dbReference>
<dbReference type="SUPFAM" id="SSF88659">
    <property type="entry name" value="Sigma3 and sigma4 domains of RNA polymerase sigma factors"/>
    <property type="match status" value="1"/>
</dbReference>
<protein>
    <recommendedName>
        <fullName evidence="11">RNA polymerase subunit sigma-24</fullName>
    </recommendedName>
</protein>
<evidence type="ECO:0000313" key="9">
    <source>
        <dbReference type="EMBL" id="GEA84624.1"/>
    </source>
</evidence>
<gene>
    <name evidence="9" type="ORF">CGE01nite_18750</name>
</gene>
<evidence type="ECO:0000259" key="6">
    <source>
        <dbReference type="Pfam" id="PF04542"/>
    </source>
</evidence>
<comment type="caution">
    <text evidence="9">The sequence shown here is derived from an EMBL/GenBank/DDBJ whole genome shotgun (WGS) entry which is preliminary data.</text>
</comment>
<name>A0A4Y3KML3_9CELL</name>
<evidence type="ECO:0000256" key="3">
    <source>
        <dbReference type="ARBA" id="ARBA00023082"/>
    </source>
</evidence>
<evidence type="ECO:0008006" key="11">
    <source>
        <dbReference type="Google" id="ProtNLM"/>
    </source>
</evidence>
<sequence length="445" mass="48288">MTDEHDDPVRAALDEAWRSSWSRVVALLVAQYRRPDLAEDAAADAFEAAARTWRSSGVPTNPGAWLLTAARRRVLDRLRSEAVHRRKEPLMAVDDEMRALAAAAVAVDPGGHVADEQLRLVFACCHPAIAADDRVALTLRFVVGLPTSEIARLQLVQETTMAARITRAKKRLASSDIPFETPAPEALADRLDVVATVVYLMFTSAYQPGADGLRVDLGNEAIRLARTLDELLPGQAVVRALLALMLLQHSRRDARLDDAGDLVLLPDQDRARWHHDEIAQGVALLESLPERTDSRLTTEYRLQAMVAAEHATAPTPDATRWPVIADLYLQLELVTGSPVVRLARAVALAEAERPSAGLALLEGLDDALPHHHRVPSVRAELLARAGEVDDAVRAYDRAIAMATSPAELRHLRSRRAALVGADAENGTPRADSTPDAGSGQPASSR</sequence>
<evidence type="ECO:0000259" key="7">
    <source>
        <dbReference type="Pfam" id="PF08281"/>
    </source>
</evidence>
<dbReference type="InterPro" id="IPR046531">
    <property type="entry name" value="DUF6596"/>
</dbReference>
<dbReference type="InterPro" id="IPR013324">
    <property type="entry name" value="RNA_pol_sigma_r3/r4-like"/>
</dbReference>
<dbReference type="Pfam" id="PF04542">
    <property type="entry name" value="Sigma70_r2"/>
    <property type="match status" value="1"/>
</dbReference>
<dbReference type="Gene3D" id="1.10.10.10">
    <property type="entry name" value="Winged helix-like DNA-binding domain superfamily/Winged helix DNA-binding domain"/>
    <property type="match status" value="1"/>
</dbReference>
<dbReference type="InterPro" id="IPR013249">
    <property type="entry name" value="RNA_pol_sigma70_r4_t2"/>
</dbReference>
<evidence type="ECO:0000313" key="10">
    <source>
        <dbReference type="Proteomes" id="UP000320461"/>
    </source>
</evidence>
<feature type="domain" description="DUF6596" evidence="8">
    <location>
        <begin position="190"/>
        <end position="286"/>
    </location>
</feature>
<dbReference type="Proteomes" id="UP000320461">
    <property type="component" value="Unassembled WGS sequence"/>
</dbReference>
<dbReference type="SUPFAM" id="SSF88946">
    <property type="entry name" value="Sigma2 domain of RNA polymerase sigma factors"/>
    <property type="match status" value="1"/>
</dbReference>
<keyword evidence="10" id="KW-1185">Reference proteome</keyword>
<dbReference type="GO" id="GO:0006352">
    <property type="term" value="P:DNA-templated transcription initiation"/>
    <property type="evidence" value="ECO:0007669"/>
    <property type="project" value="InterPro"/>
</dbReference>
<dbReference type="Gene3D" id="1.10.1740.10">
    <property type="match status" value="1"/>
</dbReference>
<proteinExistence type="inferred from homology"/>
<dbReference type="EMBL" id="BJLQ01000017">
    <property type="protein sequence ID" value="GEA84624.1"/>
    <property type="molecule type" value="Genomic_DNA"/>
</dbReference>
<evidence type="ECO:0000256" key="4">
    <source>
        <dbReference type="ARBA" id="ARBA00023163"/>
    </source>
</evidence>
<dbReference type="Pfam" id="PF20239">
    <property type="entry name" value="DUF6596"/>
    <property type="match status" value="1"/>
</dbReference>
<keyword evidence="3" id="KW-0731">Sigma factor</keyword>
<comment type="similarity">
    <text evidence="1">Belongs to the sigma-70 factor family. ECF subfamily.</text>
</comment>
<reference evidence="9 10" key="1">
    <citation type="submission" date="2019-06" db="EMBL/GenBank/DDBJ databases">
        <title>Whole genome shotgun sequence of Cellulomonas gelida NBRC 3748.</title>
        <authorList>
            <person name="Hosoyama A."/>
            <person name="Uohara A."/>
            <person name="Ohji S."/>
            <person name="Ichikawa N."/>
        </authorList>
    </citation>
    <scope>NUCLEOTIDE SEQUENCE [LARGE SCALE GENOMIC DNA]</scope>
    <source>
        <strain evidence="9 10">NBRC 3748</strain>
    </source>
</reference>
<dbReference type="InterPro" id="IPR011990">
    <property type="entry name" value="TPR-like_helical_dom_sf"/>
</dbReference>
<feature type="domain" description="RNA polymerase sigma-70 region 2" evidence="6">
    <location>
        <begin position="23"/>
        <end position="81"/>
    </location>
</feature>
<dbReference type="InterPro" id="IPR007627">
    <property type="entry name" value="RNA_pol_sigma70_r2"/>
</dbReference>
<feature type="domain" description="RNA polymerase sigma factor 70 region 4 type 2" evidence="7">
    <location>
        <begin position="124"/>
        <end position="172"/>
    </location>
</feature>
<dbReference type="Pfam" id="PF08281">
    <property type="entry name" value="Sigma70_r4_2"/>
    <property type="match status" value="1"/>
</dbReference>
<dbReference type="InterPro" id="IPR013325">
    <property type="entry name" value="RNA_pol_sigma_r2"/>
</dbReference>
<evidence type="ECO:0000259" key="8">
    <source>
        <dbReference type="Pfam" id="PF20239"/>
    </source>
</evidence>
<evidence type="ECO:0000256" key="2">
    <source>
        <dbReference type="ARBA" id="ARBA00023015"/>
    </source>
</evidence>
<keyword evidence="2" id="KW-0805">Transcription regulation</keyword>
<organism evidence="9 10">
    <name type="scientific">Cellulomonas gelida</name>
    <dbReference type="NCBI Taxonomy" id="1712"/>
    <lineage>
        <taxon>Bacteria</taxon>
        <taxon>Bacillati</taxon>
        <taxon>Actinomycetota</taxon>
        <taxon>Actinomycetes</taxon>
        <taxon>Micrococcales</taxon>
        <taxon>Cellulomonadaceae</taxon>
        <taxon>Cellulomonas</taxon>
    </lineage>
</organism>
<dbReference type="OrthoDB" id="9780299at2"/>
<evidence type="ECO:0000256" key="5">
    <source>
        <dbReference type="SAM" id="MobiDB-lite"/>
    </source>
</evidence>
<dbReference type="RefSeq" id="WP_141370500.1">
    <property type="nucleotide sequence ID" value="NZ_BJLQ01000017.1"/>
</dbReference>
<dbReference type="PANTHER" id="PTHR47756">
    <property type="entry name" value="BLL6612 PROTEIN-RELATED"/>
    <property type="match status" value="1"/>
</dbReference>
<dbReference type="AlphaFoldDB" id="A0A4Y3KML3"/>
<dbReference type="PANTHER" id="PTHR47756:SF2">
    <property type="entry name" value="BLL6612 PROTEIN"/>
    <property type="match status" value="1"/>
</dbReference>